<dbReference type="CDD" id="cd03039">
    <property type="entry name" value="GST_N_Sigma_like"/>
    <property type="match status" value="1"/>
</dbReference>
<dbReference type="GO" id="GO:0004364">
    <property type="term" value="F:glutathione transferase activity"/>
    <property type="evidence" value="ECO:0007669"/>
    <property type="project" value="UniProtKB-EC"/>
</dbReference>
<keyword evidence="2" id="KW-0808">Transferase</keyword>
<evidence type="ECO:0000256" key="2">
    <source>
        <dbReference type="ARBA" id="ARBA00022679"/>
    </source>
</evidence>
<dbReference type="AlphaFoldDB" id="A0A914DA39"/>
<dbReference type="PANTHER" id="PTHR11571">
    <property type="entry name" value="GLUTATHIONE S-TRANSFERASE"/>
    <property type="match status" value="1"/>
</dbReference>
<proteinExistence type="inferred from homology"/>
<dbReference type="InterPro" id="IPR036249">
    <property type="entry name" value="Thioredoxin-like_sf"/>
</dbReference>
<dbReference type="InterPro" id="IPR010987">
    <property type="entry name" value="Glutathione-S-Trfase_C-like"/>
</dbReference>
<evidence type="ECO:0000259" key="7">
    <source>
        <dbReference type="PROSITE" id="PS50405"/>
    </source>
</evidence>
<name>A0A914DA39_9BILA</name>
<sequence>MVQYKLSYFPVRGLGEISRKILHYANIPFEDIRIPEEEWPKHKPSLSGKGDWESAQIDSIADFTKDTHNRPYFLTILGWIPGNKEELYQTVFKPTVEKSMPVLEKLLKKSSSGFFINSGVSWVDFYVASVVETIEGLDPKIMTCYPEILNHKERVYALPQLKTYLESTPKTAF</sequence>
<comment type="catalytic activity">
    <reaction evidence="4">
        <text>RX + glutathione = an S-substituted glutathione + a halide anion + H(+)</text>
        <dbReference type="Rhea" id="RHEA:16437"/>
        <dbReference type="ChEBI" id="CHEBI:15378"/>
        <dbReference type="ChEBI" id="CHEBI:16042"/>
        <dbReference type="ChEBI" id="CHEBI:17792"/>
        <dbReference type="ChEBI" id="CHEBI:57925"/>
        <dbReference type="ChEBI" id="CHEBI:90779"/>
        <dbReference type="EC" id="2.5.1.18"/>
    </reaction>
</comment>
<dbReference type="CDD" id="cd03192">
    <property type="entry name" value="GST_C_Sigma_like"/>
    <property type="match status" value="1"/>
</dbReference>
<organism evidence="8 9">
    <name type="scientific">Acrobeloides nanus</name>
    <dbReference type="NCBI Taxonomy" id="290746"/>
    <lineage>
        <taxon>Eukaryota</taxon>
        <taxon>Metazoa</taxon>
        <taxon>Ecdysozoa</taxon>
        <taxon>Nematoda</taxon>
        <taxon>Chromadorea</taxon>
        <taxon>Rhabditida</taxon>
        <taxon>Tylenchina</taxon>
        <taxon>Cephalobomorpha</taxon>
        <taxon>Cephaloboidea</taxon>
        <taxon>Cephalobidae</taxon>
        <taxon>Acrobeloides</taxon>
    </lineage>
</organism>
<dbReference type="InterPro" id="IPR004045">
    <property type="entry name" value="Glutathione_S-Trfase_N"/>
</dbReference>
<evidence type="ECO:0000256" key="5">
    <source>
        <dbReference type="ARBA" id="ARBA00078118"/>
    </source>
</evidence>
<protein>
    <recommendedName>
        <fullName evidence="1">glutathione transferase</fullName>
        <ecNumber evidence="1">2.5.1.18</ecNumber>
    </recommendedName>
    <alternativeName>
        <fullName evidence="5">GST class-sigma</fullName>
    </alternativeName>
</protein>
<comment type="similarity">
    <text evidence="3">Belongs to the GST superfamily. Sigma family.</text>
</comment>
<dbReference type="EC" id="2.5.1.18" evidence="1"/>
<dbReference type="InterPro" id="IPR050213">
    <property type="entry name" value="GST_superfamily"/>
</dbReference>
<dbReference type="SUPFAM" id="SSF47616">
    <property type="entry name" value="GST C-terminal domain-like"/>
    <property type="match status" value="1"/>
</dbReference>
<dbReference type="Pfam" id="PF14497">
    <property type="entry name" value="GST_C_3"/>
    <property type="match status" value="1"/>
</dbReference>
<reference evidence="9" key="1">
    <citation type="submission" date="2022-11" db="UniProtKB">
        <authorList>
            <consortium name="WormBaseParasite"/>
        </authorList>
    </citation>
    <scope>IDENTIFICATION</scope>
</reference>
<dbReference type="GO" id="GO:0005737">
    <property type="term" value="C:cytoplasm"/>
    <property type="evidence" value="ECO:0007669"/>
    <property type="project" value="UniProtKB-ARBA"/>
</dbReference>
<evidence type="ECO:0000256" key="1">
    <source>
        <dbReference type="ARBA" id="ARBA00012452"/>
    </source>
</evidence>
<dbReference type="PROSITE" id="PS50405">
    <property type="entry name" value="GST_CTER"/>
    <property type="match status" value="1"/>
</dbReference>
<dbReference type="InterPro" id="IPR004046">
    <property type="entry name" value="GST_C"/>
</dbReference>
<dbReference type="Proteomes" id="UP000887540">
    <property type="component" value="Unplaced"/>
</dbReference>
<evidence type="ECO:0000256" key="3">
    <source>
        <dbReference type="ARBA" id="ARBA00038317"/>
    </source>
</evidence>
<evidence type="ECO:0000259" key="6">
    <source>
        <dbReference type="PROSITE" id="PS50404"/>
    </source>
</evidence>
<dbReference type="PANTHER" id="PTHR11571:SF224">
    <property type="entry name" value="HEMATOPOIETIC PROSTAGLANDIN D SYNTHASE"/>
    <property type="match status" value="1"/>
</dbReference>
<dbReference type="WBParaSite" id="ACRNAN_scaffold220.g22692.t1">
    <property type="protein sequence ID" value="ACRNAN_scaffold220.g22692.t1"/>
    <property type="gene ID" value="ACRNAN_scaffold220.g22692"/>
</dbReference>
<dbReference type="FunFam" id="1.20.1050.10:FF:000031">
    <property type="entry name" value="Glutathione S-Transferase"/>
    <property type="match status" value="1"/>
</dbReference>
<evidence type="ECO:0000313" key="9">
    <source>
        <dbReference type="WBParaSite" id="ACRNAN_scaffold220.g22692.t1"/>
    </source>
</evidence>
<dbReference type="GO" id="GO:0006749">
    <property type="term" value="P:glutathione metabolic process"/>
    <property type="evidence" value="ECO:0007669"/>
    <property type="project" value="TreeGrafter"/>
</dbReference>
<dbReference type="Gene3D" id="1.20.1050.10">
    <property type="match status" value="1"/>
</dbReference>
<evidence type="ECO:0000313" key="8">
    <source>
        <dbReference type="Proteomes" id="UP000887540"/>
    </source>
</evidence>
<feature type="domain" description="GST C-terminal" evidence="7">
    <location>
        <begin position="50"/>
        <end position="173"/>
    </location>
</feature>
<accession>A0A914DA39</accession>
<dbReference type="SUPFAM" id="SSF52833">
    <property type="entry name" value="Thioredoxin-like"/>
    <property type="match status" value="1"/>
</dbReference>
<dbReference type="Gene3D" id="1.20.1050.130">
    <property type="match status" value="1"/>
</dbReference>
<evidence type="ECO:0000256" key="4">
    <source>
        <dbReference type="ARBA" id="ARBA00047960"/>
    </source>
</evidence>
<keyword evidence="8" id="KW-1185">Reference proteome</keyword>
<feature type="domain" description="GST N-terminal" evidence="6">
    <location>
        <begin position="2"/>
        <end position="114"/>
    </location>
</feature>
<dbReference type="InterPro" id="IPR036282">
    <property type="entry name" value="Glutathione-S-Trfase_C_sf"/>
</dbReference>
<dbReference type="PROSITE" id="PS50404">
    <property type="entry name" value="GST_NTER"/>
    <property type="match status" value="1"/>
</dbReference>